<organism evidence="4">
    <name type="scientific">Chloropicon roscoffensis</name>
    <dbReference type="NCBI Taxonomy" id="1461544"/>
    <lineage>
        <taxon>Eukaryota</taxon>
        <taxon>Viridiplantae</taxon>
        <taxon>Chlorophyta</taxon>
        <taxon>Chloropicophyceae</taxon>
        <taxon>Chloropicales</taxon>
        <taxon>Chloropicaceae</taxon>
        <taxon>Chloropicon</taxon>
    </lineage>
</organism>
<gene>
    <name evidence="4" type="ORF">CROS1456_LOCUS5425</name>
</gene>
<dbReference type="Gene3D" id="3.40.50.1460">
    <property type="match status" value="1"/>
</dbReference>
<sequence>MAVSAAALLGIIGLLCGASVVAGEGEGDKWAVLVAGSSGFWNYRHQADVCHAHQILKAAGFPDDRVIVMRYDDVAQNALNPMPGVVVNRAGCLPTERDASTGEWDVREGCNVEVGCGRDYYGAAVSPESFINVLRGDVSAQRLFCEKINSDPTRFGGCEPKVLNSTARDKVFVAFFDHGGTHMLGFPAAWKYGAMRYVTAKDLRVAMEHMRSVDLYGELVLYIEACESGSMFNDILPQNVSAFAVTAADPFHSSYASDCGLRLGGVTMPCLGDLFSVNWMRDVTRPGHMKYETLEEDFDIVEEQTNLSQVCVYGDIESMASEHISSYLEYPTKPAGPRRAALRRHSSPRSGAAVPSLEAADAFLAASAIPELREELLARKRLREVAEANLAELAALLDVPQARGLHDIHDKSICHKKPDPSFADGAAGDDFFDCLRSTIDRFQDVCGILTAEDLTRSSSVFSRLCAARTAAQIERAMGTVCAPASV</sequence>
<feature type="active site" description="Nucleophile" evidence="2">
    <location>
        <position position="226"/>
    </location>
</feature>
<feature type="signal peptide" evidence="3">
    <location>
        <begin position="1"/>
        <end position="23"/>
    </location>
</feature>
<dbReference type="GO" id="GO:0004197">
    <property type="term" value="F:cysteine-type endopeptidase activity"/>
    <property type="evidence" value="ECO:0007669"/>
    <property type="project" value="TreeGrafter"/>
</dbReference>
<name>A0A7S3CE90_9CHLO</name>
<dbReference type="PANTHER" id="PTHR12000:SF42">
    <property type="entry name" value="LEGUMAIN"/>
    <property type="match status" value="1"/>
</dbReference>
<evidence type="ECO:0000256" key="3">
    <source>
        <dbReference type="SAM" id="SignalP"/>
    </source>
</evidence>
<dbReference type="GO" id="GO:0051603">
    <property type="term" value="P:proteolysis involved in protein catabolic process"/>
    <property type="evidence" value="ECO:0007669"/>
    <property type="project" value="TreeGrafter"/>
</dbReference>
<evidence type="ECO:0000256" key="2">
    <source>
        <dbReference type="PIRSR" id="PIRSR019663-1"/>
    </source>
</evidence>
<reference evidence="4" key="1">
    <citation type="submission" date="2021-01" db="EMBL/GenBank/DDBJ databases">
        <authorList>
            <person name="Corre E."/>
            <person name="Pelletier E."/>
            <person name="Niang G."/>
            <person name="Scheremetjew M."/>
            <person name="Finn R."/>
            <person name="Kale V."/>
            <person name="Holt S."/>
            <person name="Cochrane G."/>
            <person name="Meng A."/>
            <person name="Brown T."/>
            <person name="Cohen L."/>
        </authorList>
    </citation>
    <scope>NUCLEOTIDE SEQUENCE</scope>
    <source>
        <strain evidence="4">RCC1871</strain>
    </source>
</reference>
<dbReference type="PIRSF" id="PIRSF019663">
    <property type="entry name" value="Legumain"/>
    <property type="match status" value="1"/>
</dbReference>
<feature type="active site" evidence="2">
    <location>
        <position position="178"/>
    </location>
</feature>
<dbReference type="GO" id="GO:0006624">
    <property type="term" value="P:vacuolar protein processing"/>
    <property type="evidence" value="ECO:0007669"/>
    <property type="project" value="TreeGrafter"/>
</dbReference>
<accession>A0A7S3CE90</accession>
<dbReference type="PRINTS" id="PR00776">
    <property type="entry name" value="HEMOGLOBNASE"/>
</dbReference>
<protein>
    <recommendedName>
        <fullName evidence="5">Legumain</fullName>
    </recommendedName>
</protein>
<dbReference type="InterPro" id="IPR001096">
    <property type="entry name" value="Peptidase_C13"/>
</dbReference>
<dbReference type="PANTHER" id="PTHR12000">
    <property type="entry name" value="HEMOGLOBINASE FAMILY MEMBER"/>
    <property type="match status" value="1"/>
</dbReference>
<proteinExistence type="inferred from homology"/>
<feature type="chain" id="PRO_5030733036" description="Legumain" evidence="3">
    <location>
        <begin position="24"/>
        <end position="486"/>
    </location>
</feature>
<evidence type="ECO:0000313" key="4">
    <source>
        <dbReference type="EMBL" id="CAE0192335.1"/>
    </source>
</evidence>
<dbReference type="EMBL" id="HBHZ01007023">
    <property type="protein sequence ID" value="CAE0192335.1"/>
    <property type="molecule type" value="Transcribed_RNA"/>
</dbReference>
<evidence type="ECO:0008006" key="5">
    <source>
        <dbReference type="Google" id="ProtNLM"/>
    </source>
</evidence>
<dbReference type="Pfam" id="PF01650">
    <property type="entry name" value="Peptidase_C13"/>
    <property type="match status" value="1"/>
</dbReference>
<comment type="similarity">
    <text evidence="1">Belongs to the peptidase C13 family.</text>
</comment>
<evidence type="ECO:0000256" key="1">
    <source>
        <dbReference type="ARBA" id="ARBA00009941"/>
    </source>
</evidence>
<dbReference type="GO" id="GO:0005773">
    <property type="term" value="C:vacuole"/>
    <property type="evidence" value="ECO:0007669"/>
    <property type="project" value="GOC"/>
</dbReference>
<dbReference type="AlphaFoldDB" id="A0A7S3CE90"/>
<keyword evidence="3" id="KW-0732">Signal</keyword>